<evidence type="ECO:0008006" key="3">
    <source>
        <dbReference type="Google" id="ProtNLM"/>
    </source>
</evidence>
<reference evidence="2" key="1">
    <citation type="journal article" date="2019" name="Int. J. Syst. Evol. Microbiol.">
        <title>The Global Catalogue of Microorganisms (GCM) 10K type strain sequencing project: providing services to taxonomists for standard genome sequencing and annotation.</title>
        <authorList>
            <consortium name="The Broad Institute Genomics Platform"/>
            <consortium name="The Broad Institute Genome Sequencing Center for Infectious Disease"/>
            <person name="Wu L."/>
            <person name="Ma J."/>
        </authorList>
    </citation>
    <scope>NUCLEOTIDE SEQUENCE [LARGE SCALE GENOMIC DNA]</scope>
    <source>
        <strain evidence="2">JCM 16898</strain>
    </source>
</reference>
<evidence type="ECO:0000313" key="1">
    <source>
        <dbReference type="EMBL" id="GAA3539833.1"/>
    </source>
</evidence>
<organism evidence="1 2">
    <name type="scientific">Amycolatopsis ultiminotia</name>
    <dbReference type="NCBI Taxonomy" id="543629"/>
    <lineage>
        <taxon>Bacteria</taxon>
        <taxon>Bacillati</taxon>
        <taxon>Actinomycetota</taxon>
        <taxon>Actinomycetes</taxon>
        <taxon>Pseudonocardiales</taxon>
        <taxon>Pseudonocardiaceae</taxon>
        <taxon>Amycolatopsis</taxon>
    </lineage>
</organism>
<proteinExistence type="predicted"/>
<accession>A0ABP6VQM1</accession>
<comment type="caution">
    <text evidence="1">The sequence shown here is derived from an EMBL/GenBank/DDBJ whole genome shotgun (WGS) entry which is preliminary data.</text>
</comment>
<sequence length="242" mass="24541">MRTSPKRLPRSALLTAVLAVVVTAAALVVIVVLRAANDGSPREPGLLPLDTGAAQVGTCGTGPCNQLAAVTVGGVPVVLLADGEGGSGRVQIGPQPGTEFELALTGMGAKLSAHSLQCIDGSTAACLVRGNTGGGGAYGELLTESGGVWRDFGKPYFADAGTVSLFDVSEDGRPDVILVRHECPQATPGTPSCQAAPVLAEVYELGGDLMGCTSTVTSPANLRGWPDVQVRRSQLHPCPDAS</sequence>
<keyword evidence="2" id="KW-1185">Reference proteome</keyword>
<evidence type="ECO:0000313" key="2">
    <source>
        <dbReference type="Proteomes" id="UP001500689"/>
    </source>
</evidence>
<dbReference type="Proteomes" id="UP001500689">
    <property type="component" value="Unassembled WGS sequence"/>
</dbReference>
<protein>
    <recommendedName>
        <fullName evidence="3">VCBS repeat-containing protein</fullName>
    </recommendedName>
</protein>
<dbReference type="EMBL" id="BAAAZN010000004">
    <property type="protein sequence ID" value="GAA3539833.1"/>
    <property type="molecule type" value="Genomic_DNA"/>
</dbReference>
<dbReference type="RefSeq" id="WP_344858732.1">
    <property type="nucleotide sequence ID" value="NZ_BAAAZN010000004.1"/>
</dbReference>
<name>A0ABP6VQM1_9PSEU</name>
<gene>
    <name evidence="1" type="ORF">GCM10022222_24330</name>
</gene>